<gene>
    <name evidence="3" type="ORF">SODALDRAFT_323486</name>
</gene>
<feature type="signal peptide" evidence="2">
    <location>
        <begin position="1"/>
        <end position="21"/>
    </location>
</feature>
<dbReference type="OrthoDB" id="5146670at2759"/>
<sequence>MSIRLLIAAALLAALSQGAWAQGDRTQTTRTSLWLPSRATSAGNRDIYASVVTAAPESTEYLLACISSFASPYPSSCGDFAGVTLTHADGTMRIRFRSDTFDCDRGELATCSITQNGESTASPTVFGGAESSAWFTAVTIVAGQEKLRGGGGGSRNPIGNIRNGGLVASALALGGLLAAVVVFL</sequence>
<keyword evidence="1" id="KW-0472">Membrane</keyword>
<dbReference type="EMBL" id="ML119054">
    <property type="protein sequence ID" value="ROT39005.1"/>
    <property type="molecule type" value="Genomic_DNA"/>
</dbReference>
<keyword evidence="2" id="KW-0732">Signal</keyword>
<accession>A0A3N2PXC9</accession>
<dbReference type="GeneID" id="39578285"/>
<reference evidence="3 4" key="1">
    <citation type="journal article" date="2018" name="Mol. Ecol.">
        <title>The obligate alkalophilic soda-lake fungus Sodiomyces alkalinus has shifted to a protein diet.</title>
        <authorList>
            <person name="Grum-Grzhimaylo A.A."/>
            <person name="Falkoski D.L."/>
            <person name="van den Heuvel J."/>
            <person name="Valero-Jimenez C.A."/>
            <person name="Min B."/>
            <person name="Choi I.G."/>
            <person name="Lipzen A."/>
            <person name="Daum C.G."/>
            <person name="Aanen D.K."/>
            <person name="Tsang A."/>
            <person name="Henrissat B."/>
            <person name="Bilanenko E.N."/>
            <person name="de Vries R.P."/>
            <person name="van Kan J.A.L."/>
            <person name="Grigoriev I.V."/>
            <person name="Debets A.J.M."/>
        </authorList>
    </citation>
    <scope>NUCLEOTIDE SEQUENCE [LARGE SCALE GENOMIC DNA]</scope>
    <source>
        <strain evidence="3 4">F11</strain>
    </source>
</reference>
<keyword evidence="1" id="KW-1133">Transmembrane helix</keyword>
<protein>
    <submittedName>
        <fullName evidence="3">Uncharacterized protein</fullName>
    </submittedName>
</protein>
<evidence type="ECO:0000313" key="4">
    <source>
        <dbReference type="Proteomes" id="UP000272025"/>
    </source>
</evidence>
<evidence type="ECO:0000313" key="3">
    <source>
        <dbReference type="EMBL" id="ROT39005.1"/>
    </source>
</evidence>
<feature type="chain" id="PRO_5018049434" evidence="2">
    <location>
        <begin position="22"/>
        <end position="184"/>
    </location>
</feature>
<dbReference type="Proteomes" id="UP000272025">
    <property type="component" value="Unassembled WGS sequence"/>
</dbReference>
<dbReference type="RefSeq" id="XP_028466811.1">
    <property type="nucleotide sequence ID" value="XM_028609807.1"/>
</dbReference>
<dbReference type="AlphaFoldDB" id="A0A3N2PXC9"/>
<keyword evidence="1" id="KW-0812">Transmembrane</keyword>
<feature type="transmembrane region" description="Helical" evidence="1">
    <location>
        <begin position="164"/>
        <end position="183"/>
    </location>
</feature>
<keyword evidence="4" id="KW-1185">Reference proteome</keyword>
<organism evidence="3 4">
    <name type="scientific">Sodiomyces alkalinus (strain CBS 110278 / VKM F-3762 / F11)</name>
    <name type="common">Alkaliphilic filamentous fungus</name>
    <dbReference type="NCBI Taxonomy" id="1314773"/>
    <lineage>
        <taxon>Eukaryota</taxon>
        <taxon>Fungi</taxon>
        <taxon>Dikarya</taxon>
        <taxon>Ascomycota</taxon>
        <taxon>Pezizomycotina</taxon>
        <taxon>Sordariomycetes</taxon>
        <taxon>Hypocreomycetidae</taxon>
        <taxon>Glomerellales</taxon>
        <taxon>Plectosphaerellaceae</taxon>
        <taxon>Sodiomyces</taxon>
    </lineage>
</organism>
<name>A0A3N2PXC9_SODAK</name>
<evidence type="ECO:0000256" key="1">
    <source>
        <dbReference type="SAM" id="Phobius"/>
    </source>
</evidence>
<evidence type="ECO:0000256" key="2">
    <source>
        <dbReference type="SAM" id="SignalP"/>
    </source>
</evidence>
<proteinExistence type="predicted"/>